<dbReference type="EMBL" id="QUOT01000001">
    <property type="protein sequence ID" value="REL29512.1"/>
    <property type="molecule type" value="Genomic_DNA"/>
</dbReference>
<dbReference type="SMART" id="SM00460">
    <property type="entry name" value="TGc"/>
    <property type="match status" value="1"/>
</dbReference>
<evidence type="ECO:0000256" key="1">
    <source>
        <dbReference type="SAM" id="Phobius"/>
    </source>
</evidence>
<keyword evidence="4" id="KW-1185">Reference proteome</keyword>
<keyword evidence="1" id="KW-0812">Transmembrane</keyword>
<comment type="caution">
    <text evidence="3">The sequence shown here is derived from an EMBL/GenBank/DDBJ whole genome shotgun (WGS) entry which is preliminary data.</text>
</comment>
<reference evidence="4" key="1">
    <citation type="submission" date="2018-08" db="EMBL/GenBank/DDBJ databases">
        <title>Thalassotalea euphylliae genome.</title>
        <authorList>
            <person name="Summers S."/>
            <person name="Rice S.A."/>
            <person name="Freckelton M.L."/>
            <person name="Nedved B.T."/>
            <person name="Hadfield M.G."/>
        </authorList>
    </citation>
    <scope>NUCLEOTIDE SEQUENCE [LARGE SCALE GENOMIC DNA]</scope>
    <source>
        <strain evidence="4">H3</strain>
    </source>
</reference>
<name>A0A3E0U0A3_9GAMM</name>
<evidence type="ECO:0000313" key="3">
    <source>
        <dbReference type="EMBL" id="REL29512.1"/>
    </source>
</evidence>
<dbReference type="RefSeq" id="WP_116013425.1">
    <property type="nucleotide sequence ID" value="NZ_QUOT01000001.1"/>
</dbReference>
<feature type="transmembrane region" description="Helical" evidence="1">
    <location>
        <begin position="70"/>
        <end position="87"/>
    </location>
</feature>
<feature type="transmembrane region" description="Helical" evidence="1">
    <location>
        <begin position="108"/>
        <end position="127"/>
    </location>
</feature>
<evidence type="ECO:0000313" key="4">
    <source>
        <dbReference type="Proteomes" id="UP000256899"/>
    </source>
</evidence>
<accession>A0A3E0U0A3</accession>
<dbReference type="Proteomes" id="UP000256899">
    <property type="component" value="Unassembled WGS sequence"/>
</dbReference>
<feature type="transmembrane region" description="Helical" evidence="1">
    <location>
        <begin position="158"/>
        <end position="176"/>
    </location>
</feature>
<dbReference type="Pfam" id="PF11992">
    <property type="entry name" value="TgpA_N"/>
    <property type="match status" value="1"/>
</dbReference>
<protein>
    <submittedName>
        <fullName evidence="3">DUF3488 domain-containing protein</fullName>
    </submittedName>
</protein>
<feature type="transmembrane region" description="Helical" evidence="1">
    <location>
        <begin position="44"/>
        <end position="64"/>
    </location>
</feature>
<proteinExistence type="predicted"/>
<dbReference type="InterPro" id="IPR052901">
    <property type="entry name" value="Bact_TGase-like"/>
</dbReference>
<dbReference type="InterPro" id="IPR021878">
    <property type="entry name" value="TgpA_N"/>
</dbReference>
<dbReference type="AlphaFoldDB" id="A0A3E0U0A3"/>
<dbReference type="PANTHER" id="PTHR42736">
    <property type="entry name" value="PROTEIN-GLUTAMINE GAMMA-GLUTAMYLTRANSFERASE"/>
    <property type="match status" value="1"/>
</dbReference>
<feature type="domain" description="Transglutaminase-like" evidence="2">
    <location>
        <begin position="456"/>
        <end position="527"/>
    </location>
</feature>
<gene>
    <name evidence="3" type="ORF">DXX94_01555</name>
</gene>
<organism evidence="3 4">
    <name type="scientific">Thalassotalea euphylliae</name>
    <dbReference type="NCBI Taxonomy" id="1655234"/>
    <lineage>
        <taxon>Bacteria</taxon>
        <taxon>Pseudomonadati</taxon>
        <taxon>Pseudomonadota</taxon>
        <taxon>Gammaproteobacteria</taxon>
        <taxon>Alteromonadales</taxon>
        <taxon>Colwelliaceae</taxon>
        <taxon>Thalassotalea</taxon>
    </lineage>
</organism>
<feature type="transmembrane region" description="Helical" evidence="1">
    <location>
        <begin position="217"/>
        <end position="235"/>
    </location>
</feature>
<evidence type="ECO:0000259" key="2">
    <source>
        <dbReference type="SMART" id="SM00460"/>
    </source>
</evidence>
<keyword evidence="1" id="KW-1133">Transmembrane helix</keyword>
<dbReference type="InterPro" id="IPR002931">
    <property type="entry name" value="Transglutaminase-like"/>
</dbReference>
<dbReference type="PANTHER" id="PTHR42736:SF1">
    <property type="entry name" value="PROTEIN-GLUTAMINE GAMMA-GLUTAMYLTRANSFERASE"/>
    <property type="match status" value="1"/>
</dbReference>
<feature type="transmembrane region" description="Helical" evidence="1">
    <location>
        <begin position="603"/>
        <end position="623"/>
    </location>
</feature>
<dbReference type="Gene3D" id="3.10.620.30">
    <property type="match status" value="1"/>
</dbReference>
<dbReference type="Pfam" id="PF01841">
    <property type="entry name" value="Transglut_core"/>
    <property type="match status" value="1"/>
</dbReference>
<sequence>MLDSNIKTNANKRPKNLAQLVNEKRVNFSVFDFKNRSGAEHYQLSLLNCWLLLLVQTLTLALFVTELTTWMLALIALSLLWQVARISTAKHQASRLARGQVKQGKIQATPRLIVALFALTGAGIIILNGQSLGLLSSMVHLICFAYAIKAFEIRKRADFFQLILIGLFLHACALIFTQNIWFAALVVMLVTLNFALLYRVFASAIGIPIAYRETGKLLLLSIPLAVALFVFFPRLSPFWQVPLANTAKTGLGSDVRPGDIAKLALSDELAFRVQFEGAVPAKTQMYWRAMTMPFYNGQRWSRSQNNKPPLYLASEPEYEISSDDRRAYTYQVMAEQSNQHWLFALDTALAPGNDARQLNDFSLINNQPLTKTKSYQVTSFPNAIREPEMSEAFQRFYKRIPDDANPQLQALGRELAAQYQNPQALINHVLAQFREQAYFYTLSPPLLSNNSLDQFYFDTRSGFCEHYASSFAFLMRSAGIPARLVTGYLGGERNEQGNYYAIYQYDAHAWTEVWLEGRGWVAVDPTSAVSPDRVSDNMADALREQRINLAGAFSWQAFSSAAWLANIRMQIEAIDYQWNRLVLSYSVDKQSRFLRELLGSGSFWKSTAIVMSVFLLMFLLLWLRGIYQQPSVKLPRWQRQFNKLLVKLAEQQGVERAPHQVPNSLVPLIAAHHNEASVLFAKLCQLHDLLSYQTLSRDEFKTQEKLFIQTCRECNKALG</sequence>
<keyword evidence="1" id="KW-0472">Membrane</keyword>
<feature type="transmembrane region" description="Helical" evidence="1">
    <location>
        <begin position="133"/>
        <end position="151"/>
    </location>
</feature>
<dbReference type="SUPFAM" id="SSF54001">
    <property type="entry name" value="Cysteine proteinases"/>
    <property type="match status" value="1"/>
</dbReference>
<feature type="transmembrane region" description="Helical" evidence="1">
    <location>
        <begin position="182"/>
        <end position="205"/>
    </location>
</feature>
<dbReference type="InterPro" id="IPR038765">
    <property type="entry name" value="Papain-like_cys_pep_sf"/>
</dbReference>